<organism evidence="2 3">
    <name type="scientific">Cytospora chrysosperma</name>
    <name type="common">Cytospora canker fungus</name>
    <name type="synonym">Sphaeria chrysosperma</name>
    <dbReference type="NCBI Taxonomy" id="252740"/>
    <lineage>
        <taxon>Eukaryota</taxon>
        <taxon>Fungi</taxon>
        <taxon>Dikarya</taxon>
        <taxon>Ascomycota</taxon>
        <taxon>Pezizomycotina</taxon>
        <taxon>Sordariomycetes</taxon>
        <taxon>Sordariomycetidae</taxon>
        <taxon>Diaporthales</taxon>
        <taxon>Cytosporaceae</taxon>
        <taxon>Cytospora</taxon>
    </lineage>
</organism>
<evidence type="ECO:0000256" key="1">
    <source>
        <dbReference type="SAM" id="MobiDB-lite"/>
    </source>
</evidence>
<gene>
    <name evidence="2" type="ORF">VSDG_08230</name>
</gene>
<evidence type="ECO:0000313" key="3">
    <source>
        <dbReference type="Proteomes" id="UP000284375"/>
    </source>
</evidence>
<dbReference type="OrthoDB" id="5411773at2759"/>
<sequence length="600" mass="66714">MTLISKTRSTPLPQCPAGKGKDDASMIATSSLSPLTRTPTPASNESFSRYQTASEGTAGTVTEPSTPGEAARDRAGKAPYRDALDLPHELKGRCKIHLEEQYYIAGLNLVNSLLCDGISQTHAPAKPGLVPPPEHLAVLATLAIHPTHTSKLADSATHDISSLSLSYLRSVLATAGPVNANLRDAFSFRGDTSPRRRGNKGFSHNDDSEDDENHIRGKMANRGSVWARGQDFWKVLGWAFNCSALYPHRWRWWKPWLEYMLDVLEADYGERKRLDVEHEGQKDEYEYQNLQESLLVSYVMPKNSRMSPLKPIMSALFADGSPSSQAIYKEVFKKENKIASKNNKKRKRARIDLDNDNFGDYDEDESTGGSEPPTPEHLRSLAMEDDNSAALWTTSSLAETIPLRLRLFALLSDATCDVPEKCMTNLPDLYEKFTERIVQLPVPAFSKFIAVHDAPLPIDNLVAIIRFMMPFFLPGSAPKPADVDPEADETEDISVRILEKCYLPFAYRTAENNAKLSLAIESLMRIDFLTWSPSVQEAVERGVKARNEKAAAKKSGRGKDDGEQSAREILHASGSRLLAWADILRMEYDQQQEQSSSGNA</sequence>
<feature type="region of interest" description="Disordered" evidence="1">
    <location>
        <begin position="189"/>
        <end position="214"/>
    </location>
</feature>
<feature type="region of interest" description="Disordered" evidence="1">
    <location>
        <begin position="1"/>
        <end position="76"/>
    </location>
</feature>
<feature type="compositionally biased region" description="Low complexity" evidence="1">
    <location>
        <begin position="28"/>
        <end position="43"/>
    </location>
</feature>
<name>A0A423VG46_CYTCH</name>
<evidence type="ECO:0000313" key="2">
    <source>
        <dbReference type="EMBL" id="ROV89919.1"/>
    </source>
</evidence>
<dbReference type="AlphaFoldDB" id="A0A423VG46"/>
<accession>A0A423VG46</accession>
<protein>
    <submittedName>
        <fullName evidence="2">Uncharacterized protein</fullName>
    </submittedName>
</protein>
<feature type="compositionally biased region" description="Polar residues" evidence="1">
    <location>
        <begin position="44"/>
        <end position="65"/>
    </location>
</feature>
<feature type="region of interest" description="Disordered" evidence="1">
    <location>
        <begin position="542"/>
        <end position="568"/>
    </location>
</feature>
<keyword evidence="3" id="KW-1185">Reference proteome</keyword>
<dbReference type="EMBL" id="LJZO01000054">
    <property type="protein sequence ID" value="ROV89919.1"/>
    <property type="molecule type" value="Genomic_DNA"/>
</dbReference>
<feature type="compositionally biased region" description="Polar residues" evidence="1">
    <location>
        <begin position="1"/>
        <end position="12"/>
    </location>
</feature>
<reference evidence="2 3" key="1">
    <citation type="submission" date="2015-09" db="EMBL/GenBank/DDBJ databases">
        <title>Host preference determinants of Valsa canker pathogens revealed by comparative genomics.</title>
        <authorList>
            <person name="Yin Z."/>
            <person name="Huang L."/>
        </authorList>
    </citation>
    <scope>NUCLEOTIDE SEQUENCE [LARGE SCALE GENOMIC DNA]</scope>
    <source>
        <strain evidence="2 3">YSFL</strain>
    </source>
</reference>
<feature type="region of interest" description="Disordered" evidence="1">
    <location>
        <begin position="352"/>
        <end position="378"/>
    </location>
</feature>
<comment type="caution">
    <text evidence="2">The sequence shown here is derived from an EMBL/GenBank/DDBJ whole genome shotgun (WGS) entry which is preliminary data.</text>
</comment>
<dbReference type="STRING" id="252740.A0A423VG46"/>
<dbReference type="Proteomes" id="UP000284375">
    <property type="component" value="Unassembled WGS sequence"/>
</dbReference>
<proteinExistence type="predicted"/>
<feature type="compositionally biased region" description="Acidic residues" evidence="1">
    <location>
        <begin position="354"/>
        <end position="366"/>
    </location>
</feature>